<dbReference type="Pfam" id="PF07690">
    <property type="entry name" value="MFS_1"/>
    <property type="match status" value="1"/>
</dbReference>
<comment type="subcellular location">
    <subcellularLocation>
        <location evidence="1">Membrane</location>
        <topology evidence="1">Multi-pass membrane protein</topology>
    </subcellularLocation>
</comment>
<feature type="transmembrane region" description="Helical" evidence="6">
    <location>
        <begin position="73"/>
        <end position="93"/>
    </location>
</feature>
<evidence type="ECO:0000256" key="5">
    <source>
        <dbReference type="SAM" id="MobiDB-lite"/>
    </source>
</evidence>
<dbReference type="PRINTS" id="PR01036">
    <property type="entry name" value="TCRTETB"/>
</dbReference>
<feature type="transmembrane region" description="Helical" evidence="6">
    <location>
        <begin position="260"/>
        <end position="279"/>
    </location>
</feature>
<dbReference type="InterPro" id="IPR011701">
    <property type="entry name" value="MFS"/>
</dbReference>
<feature type="region of interest" description="Disordered" evidence="5">
    <location>
        <begin position="1"/>
        <end position="25"/>
    </location>
</feature>
<feature type="transmembrane region" description="Helical" evidence="6">
    <location>
        <begin position="130"/>
        <end position="151"/>
    </location>
</feature>
<dbReference type="SUPFAM" id="SSF103473">
    <property type="entry name" value="MFS general substrate transporter"/>
    <property type="match status" value="1"/>
</dbReference>
<dbReference type="InterPro" id="IPR036259">
    <property type="entry name" value="MFS_trans_sf"/>
</dbReference>
<feature type="transmembrane region" description="Helical" evidence="6">
    <location>
        <begin position="333"/>
        <end position="358"/>
    </location>
</feature>
<dbReference type="Gene3D" id="1.20.1250.20">
    <property type="entry name" value="MFS general substrate transporter like domains"/>
    <property type="match status" value="1"/>
</dbReference>
<keyword evidence="2 6" id="KW-0812">Transmembrane</keyword>
<evidence type="ECO:0000256" key="4">
    <source>
        <dbReference type="ARBA" id="ARBA00023136"/>
    </source>
</evidence>
<evidence type="ECO:0000259" key="7">
    <source>
        <dbReference type="PROSITE" id="PS50850"/>
    </source>
</evidence>
<feature type="transmembrane region" description="Helical" evidence="6">
    <location>
        <begin position="365"/>
        <end position="386"/>
    </location>
</feature>
<dbReference type="GO" id="GO:0005886">
    <property type="term" value="C:plasma membrane"/>
    <property type="evidence" value="ECO:0007669"/>
    <property type="project" value="TreeGrafter"/>
</dbReference>
<evidence type="ECO:0000256" key="2">
    <source>
        <dbReference type="ARBA" id="ARBA00022692"/>
    </source>
</evidence>
<dbReference type="PANTHER" id="PTHR23501">
    <property type="entry name" value="MAJOR FACILITATOR SUPERFAMILY"/>
    <property type="match status" value="1"/>
</dbReference>
<dbReference type="AlphaFoldDB" id="A0AAN6MC90"/>
<feature type="transmembrane region" description="Helical" evidence="6">
    <location>
        <begin position="193"/>
        <end position="213"/>
    </location>
</feature>
<feature type="transmembrane region" description="Helical" evidence="6">
    <location>
        <begin position="163"/>
        <end position="181"/>
    </location>
</feature>
<reference evidence="8" key="2">
    <citation type="submission" date="2023-05" db="EMBL/GenBank/DDBJ databases">
        <authorList>
            <consortium name="Lawrence Berkeley National Laboratory"/>
            <person name="Steindorff A."/>
            <person name="Hensen N."/>
            <person name="Bonometti L."/>
            <person name="Westerberg I."/>
            <person name="Brannstrom I.O."/>
            <person name="Guillou S."/>
            <person name="Cros-Aarteil S."/>
            <person name="Calhoun S."/>
            <person name="Haridas S."/>
            <person name="Kuo A."/>
            <person name="Mondo S."/>
            <person name="Pangilinan J."/>
            <person name="Riley R."/>
            <person name="Labutti K."/>
            <person name="Andreopoulos B."/>
            <person name="Lipzen A."/>
            <person name="Chen C."/>
            <person name="Yanf M."/>
            <person name="Daum C."/>
            <person name="Ng V."/>
            <person name="Clum A."/>
            <person name="Ohm R."/>
            <person name="Martin F."/>
            <person name="Silar P."/>
            <person name="Natvig D."/>
            <person name="Lalanne C."/>
            <person name="Gautier V."/>
            <person name="Ament-Velasquez S.L."/>
            <person name="Kruys A."/>
            <person name="Hutchinson M.I."/>
            <person name="Powell A.J."/>
            <person name="Barry K."/>
            <person name="Miller A.N."/>
            <person name="Grigoriev I.V."/>
            <person name="Debuchy R."/>
            <person name="Gladieux P."/>
            <person name="Thoren M.H."/>
            <person name="Johannesson H."/>
        </authorList>
    </citation>
    <scope>NUCLEOTIDE SEQUENCE</scope>
    <source>
        <strain evidence="8">CBS 103.79</strain>
    </source>
</reference>
<keyword evidence="4 6" id="KW-0472">Membrane</keyword>
<feature type="transmembrane region" description="Helical" evidence="6">
    <location>
        <begin position="392"/>
        <end position="415"/>
    </location>
</feature>
<evidence type="ECO:0000256" key="1">
    <source>
        <dbReference type="ARBA" id="ARBA00004141"/>
    </source>
</evidence>
<feature type="transmembrane region" description="Helical" evidence="6">
    <location>
        <begin position="105"/>
        <end position="124"/>
    </location>
</feature>
<dbReference type="EMBL" id="MU856150">
    <property type="protein sequence ID" value="KAK3897494.1"/>
    <property type="molecule type" value="Genomic_DNA"/>
</dbReference>
<organism evidence="8 9">
    <name type="scientific">Staphylotrichum tortipilum</name>
    <dbReference type="NCBI Taxonomy" id="2831512"/>
    <lineage>
        <taxon>Eukaryota</taxon>
        <taxon>Fungi</taxon>
        <taxon>Dikarya</taxon>
        <taxon>Ascomycota</taxon>
        <taxon>Pezizomycotina</taxon>
        <taxon>Sordariomycetes</taxon>
        <taxon>Sordariomycetidae</taxon>
        <taxon>Sordariales</taxon>
        <taxon>Chaetomiaceae</taxon>
        <taxon>Staphylotrichum</taxon>
    </lineage>
</organism>
<evidence type="ECO:0000256" key="6">
    <source>
        <dbReference type="SAM" id="Phobius"/>
    </source>
</evidence>
<feature type="transmembrane region" description="Helical" evidence="6">
    <location>
        <begin position="427"/>
        <end position="450"/>
    </location>
</feature>
<reference evidence="8" key="1">
    <citation type="journal article" date="2023" name="Mol. Phylogenet. Evol.">
        <title>Genome-scale phylogeny and comparative genomics of the fungal order Sordariales.</title>
        <authorList>
            <person name="Hensen N."/>
            <person name="Bonometti L."/>
            <person name="Westerberg I."/>
            <person name="Brannstrom I.O."/>
            <person name="Guillou S."/>
            <person name="Cros-Aarteil S."/>
            <person name="Calhoun S."/>
            <person name="Haridas S."/>
            <person name="Kuo A."/>
            <person name="Mondo S."/>
            <person name="Pangilinan J."/>
            <person name="Riley R."/>
            <person name="LaButti K."/>
            <person name="Andreopoulos B."/>
            <person name="Lipzen A."/>
            <person name="Chen C."/>
            <person name="Yan M."/>
            <person name="Daum C."/>
            <person name="Ng V."/>
            <person name="Clum A."/>
            <person name="Steindorff A."/>
            <person name="Ohm R.A."/>
            <person name="Martin F."/>
            <person name="Silar P."/>
            <person name="Natvig D.O."/>
            <person name="Lalanne C."/>
            <person name="Gautier V."/>
            <person name="Ament-Velasquez S.L."/>
            <person name="Kruys A."/>
            <person name="Hutchinson M.I."/>
            <person name="Powell A.J."/>
            <person name="Barry K."/>
            <person name="Miller A.N."/>
            <person name="Grigoriev I.V."/>
            <person name="Debuchy R."/>
            <person name="Gladieux P."/>
            <person name="Hiltunen Thoren M."/>
            <person name="Johannesson H."/>
        </authorList>
    </citation>
    <scope>NUCLEOTIDE SEQUENCE</scope>
    <source>
        <strain evidence="8">CBS 103.79</strain>
    </source>
</reference>
<feature type="transmembrane region" description="Helical" evidence="6">
    <location>
        <begin position="35"/>
        <end position="61"/>
    </location>
</feature>
<proteinExistence type="predicted"/>
<evidence type="ECO:0000256" key="3">
    <source>
        <dbReference type="ARBA" id="ARBA00022989"/>
    </source>
</evidence>
<dbReference type="GO" id="GO:0022857">
    <property type="term" value="F:transmembrane transporter activity"/>
    <property type="evidence" value="ECO:0007669"/>
    <property type="project" value="InterPro"/>
</dbReference>
<dbReference type="PANTHER" id="PTHR23501:SF59">
    <property type="entry name" value="MAJOR FACILITATOR SUPERFAMILY (MFS) PROFILE DOMAIN-CONTAINING PROTEIN-RELATED"/>
    <property type="match status" value="1"/>
</dbReference>
<dbReference type="Proteomes" id="UP001303889">
    <property type="component" value="Unassembled WGS sequence"/>
</dbReference>
<feature type="transmembrane region" description="Helical" evidence="6">
    <location>
        <begin position="470"/>
        <end position="494"/>
    </location>
</feature>
<feature type="compositionally biased region" description="Basic and acidic residues" evidence="5">
    <location>
        <begin position="1"/>
        <end position="15"/>
    </location>
</feature>
<keyword evidence="9" id="KW-1185">Reference proteome</keyword>
<feature type="transmembrane region" description="Helical" evidence="6">
    <location>
        <begin position="234"/>
        <end position="254"/>
    </location>
</feature>
<dbReference type="InterPro" id="IPR020846">
    <property type="entry name" value="MFS_dom"/>
</dbReference>
<dbReference type="PROSITE" id="PS50850">
    <property type="entry name" value="MFS"/>
    <property type="match status" value="1"/>
</dbReference>
<feature type="transmembrane region" description="Helical" evidence="6">
    <location>
        <begin position="506"/>
        <end position="525"/>
    </location>
</feature>
<dbReference type="Gene3D" id="1.20.1720.10">
    <property type="entry name" value="Multidrug resistance protein D"/>
    <property type="match status" value="1"/>
</dbReference>
<accession>A0AAN6MC90</accession>
<protein>
    <submittedName>
        <fullName evidence="8">Major facilitator superfamily domain-containing protein</fullName>
    </submittedName>
</protein>
<feature type="transmembrane region" description="Helical" evidence="6">
    <location>
        <begin position="300"/>
        <end position="321"/>
    </location>
</feature>
<gene>
    <name evidence="8" type="ORF">C8A05DRAFT_38955</name>
</gene>
<feature type="domain" description="Major facilitator superfamily (MFS) profile" evidence="7">
    <location>
        <begin position="36"/>
        <end position="499"/>
    </location>
</feature>
<evidence type="ECO:0000313" key="9">
    <source>
        <dbReference type="Proteomes" id="UP001303889"/>
    </source>
</evidence>
<comment type="caution">
    <text evidence="8">The sequence shown here is derived from an EMBL/GenBank/DDBJ whole genome shotgun (WGS) entry which is preliminary data.</text>
</comment>
<keyword evidence="3 6" id="KW-1133">Transmembrane helix</keyword>
<evidence type="ECO:0000313" key="8">
    <source>
        <dbReference type="EMBL" id="KAK3897494.1"/>
    </source>
</evidence>
<name>A0AAN6MC90_9PEZI</name>
<sequence length="554" mass="57754">MAGVDANERDPKSEPGTEPGAATGPRRGPGLHFWLAFWAIALTNLAAALDATSLSVALPAISASIGDVQVVQAQVFWAGTSYLLACTVVLLLWAALSDIFGRRPVLMAALVVFAAGSVVCAVAQDFTVLIAGRTVQGLGGGGVLGLTTVLITDLAPLRERARLYALISSVWAVGSTTGPIIGGACAGANQWRWIFWLNLPVVGLGLAGVGPFLRLTRAPGGIGVKLKTLDYFGSALFVASVTSFLVAITLGGSLFPWASWHVLVPLCLGAAGLAGVAAYERCGAARPFIPVYIFRNYSTTAVYAGSFAHGLVLYSLVYYMPEYFQAVLGYSPLIAGVAALAQTATVVPCAIFVGVVVSRTGRYRWAVWAGWVLATLGCGLLILLGVDTSMPAWIFLSAVSGLGMGILFPSIALALQSSVPPADVAMAATLVLFFRSFGQAVGVAIGGSILDNHMQVELRRPEVASLLPPEMAGIGAVALVSAIKAMPAGAPLVFALRGALVRTFQVIWATLCGLSGVTMLSQFAIKEYSMDQEHVTDHHFRTGEQDSGKSDVAP</sequence>